<reference evidence="2" key="1">
    <citation type="journal article" date="2020" name="bioRxiv">
        <title>Hybrid origin of Populus tomentosa Carr. identified through genome sequencing and phylogenomic analysis.</title>
        <authorList>
            <person name="An X."/>
            <person name="Gao K."/>
            <person name="Chen Z."/>
            <person name="Li J."/>
            <person name="Yang X."/>
            <person name="Yang X."/>
            <person name="Zhou J."/>
            <person name="Guo T."/>
            <person name="Zhao T."/>
            <person name="Huang S."/>
            <person name="Miao D."/>
            <person name="Khan W.U."/>
            <person name="Rao P."/>
            <person name="Ye M."/>
            <person name="Lei B."/>
            <person name="Liao W."/>
            <person name="Wang J."/>
            <person name="Ji L."/>
            <person name="Li Y."/>
            <person name="Guo B."/>
            <person name="Mustafa N.S."/>
            <person name="Li S."/>
            <person name="Yun Q."/>
            <person name="Keller S.R."/>
            <person name="Mao J."/>
            <person name="Zhang R."/>
            <person name="Strauss S.H."/>
        </authorList>
    </citation>
    <scope>NUCLEOTIDE SEQUENCE</scope>
    <source>
        <strain evidence="2">GM15</strain>
        <tissue evidence="2">Leaf</tissue>
    </source>
</reference>
<evidence type="ECO:0000256" key="1">
    <source>
        <dbReference type="ARBA" id="ARBA00037947"/>
    </source>
</evidence>
<sequence>MSNLSFTIYLQVLEAVGPVIFLSTDTRKLRNEGFLSPYHPRYPDILTNSAHPVRAQDLANVTSYREWVLLGYLVCPDELLRVTSIDIALFADFTAPLSFPYQISAIVCLRILESKTMARSGRTKQKEADLEYSVAKHVEKMIRYTERMENVSATVLSSESIVAKCTSNSLLSCDAIHHERRILLKQEIGRMMVFSSLALAQSEVIWYFQHVGIASSKSKAARAIPDPNDPTIGFLLDGMDHLCCLVRKYIAAIRGYALSYLSSCAGRIRFLLGTPGMVALDLDASLKGFSNRLFSIWKAYQNCRVIYNIRHLEKATVSTGKEGLLSEGNAAYNWSRVLHDSQRHQFARVKFVVVFRNTMFGPEGRPQHCCAWLGVASSFPECASPIVPEEVTKIGRDAVLYVESLIESIIGGLEGLINILDSEGGFGALEAQLLPEQAAFYLNDTSRVSIPTSKSTKGGGSVGFPLPGHESYPENNSAIKMLEAAMQRLTNLFSVLNDMEPICVLNHVFVLREVRHAEFVFNFFGWVYDSRL</sequence>
<organism evidence="2 3">
    <name type="scientific">Populus tomentosa</name>
    <name type="common">Chinese white poplar</name>
    <dbReference type="NCBI Taxonomy" id="118781"/>
    <lineage>
        <taxon>Eukaryota</taxon>
        <taxon>Viridiplantae</taxon>
        <taxon>Streptophyta</taxon>
        <taxon>Embryophyta</taxon>
        <taxon>Tracheophyta</taxon>
        <taxon>Spermatophyta</taxon>
        <taxon>Magnoliopsida</taxon>
        <taxon>eudicotyledons</taxon>
        <taxon>Gunneridae</taxon>
        <taxon>Pentapetalae</taxon>
        <taxon>rosids</taxon>
        <taxon>fabids</taxon>
        <taxon>Malpighiales</taxon>
        <taxon>Salicaceae</taxon>
        <taxon>Saliceae</taxon>
        <taxon>Populus</taxon>
    </lineage>
</organism>
<dbReference type="GO" id="GO:0030866">
    <property type="term" value="P:cortical actin cytoskeleton organization"/>
    <property type="evidence" value="ECO:0007669"/>
    <property type="project" value="TreeGrafter"/>
</dbReference>
<dbReference type="GO" id="GO:0016477">
    <property type="term" value="P:cell migration"/>
    <property type="evidence" value="ECO:0007669"/>
    <property type="project" value="TreeGrafter"/>
</dbReference>
<dbReference type="Pfam" id="PF09735">
    <property type="entry name" value="Nckap1"/>
    <property type="match status" value="2"/>
</dbReference>
<dbReference type="OrthoDB" id="548214at2759"/>
<gene>
    <name evidence="2" type="ORF">POTOM_060925</name>
</gene>
<dbReference type="Proteomes" id="UP000886885">
    <property type="component" value="Unassembled WGS sequence"/>
</dbReference>
<dbReference type="PANTHER" id="PTHR12093">
    <property type="entry name" value="NCK-ASSOCIATED PROTEIN 1"/>
    <property type="match status" value="1"/>
</dbReference>
<evidence type="ECO:0000313" key="2">
    <source>
        <dbReference type="EMBL" id="KAG6736329.1"/>
    </source>
</evidence>
<comment type="caution">
    <text evidence="2">The sequence shown here is derived from an EMBL/GenBank/DDBJ whole genome shotgun (WGS) entry which is preliminary data.</text>
</comment>
<name>A0A8X8C1L4_POPTO</name>
<dbReference type="EMBL" id="JAAWWB010001032">
    <property type="protein sequence ID" value="KAG6736329.1"/>
    <property type="molecule type" value="Genomic_DNA"/>
</dbReference>
<dbReference type="GO" id="GO:0031209">
    <property type="term" value="C:SCAR complex"/>
    <property type="evidence" value="ECO:0007669"/>
    <property type="project" value="TreeGrafter"/>
</dbReference>
<accession>A0A8X8C1L4</accession>
<comment type="similarity">
    <text evidence="1">Belongs to the HEM-1/HEM-2 family.</text>
</comment>
<dbReference type="PANTHER" id="PTHR12093:SF10">
    <property type="entry name" value="MEMBRANE-ASSOCIATED PROTEIN HEM"/>
    <property type="match status" value="1"/>
</dbReference>
<proteinExistence type="inferred from homology"/>
<dbReference type="AlphaFoldDB" id="A0A8X8C1L4"/>
<evidence type="ECO:0000313" key="3">
    <source>
        <dbReference type="Proteomes" id="UP000886885"/>
    </source>
</evidence>
<dbReference type="GO" id="GO:0030031">
    <property type="term" value="P:cell projection assembly"/>
    <property type="evidence" value="ECO:0007669"/>
    <property type="project" value="TreeGrafter"/>
</dbReference>
<protein>
    <submittedName>
        <fullName evidence="2">Uncharacterized protein</fullName>
    </submittedName>
</protein>
<dbReference type="InterPro" id="IPR019137">
    <property type="entry name" value="Nck-associated_protein-1"/>
</dbReference>
<dbReference type="GO" id="GO:0000902">
    <property type="term" value="P:cell morphogenesis"/>
    <property type="evidence" value="ECO:0007669"/>
    <property type="project" value="TreeGrafter"/>
</dbReference>
<keyword evidence="3" id="KW-1185">Reference proteome</keyword>